<comment type="catalytic activity">
    <reaction evidence="12">
        <text>2 D-alanine + ATP = D-alanyl-D-alanine + ADP + phosphate + H(+)</text>
        <dbReference type="Rhea" id="RHEA:11224"/>
        <dbReference type="ChEBI" id="CHEBI:15378"/>
        <dbReference type="ChEBI" id="CHEBI:30616"/>
        <dbReference type="ChEBI" id="CHEBI:43474"/>
        <dbReference type="ChEBI" id="CHEBI:57416"/>
        <dbReference type="ChEBI" id="CHEBI:57822"/>
        <dbReference type="ChEBI" id="CHEBI:456216"/>
        <dbReference type="EC" id="6.3.2.4"/>
    </reaction>
</comment>
<feature type="active site" evidence="13">
    <location>
        <position position="15"/>
    </location>
</feature>
<dbReference type="InterPro" id="IPR005905">
    <property type="entry name" value="D_ala_D_ala"/>
</dbReference>
<dbReference type="AlphaFoldDB" id="A0A1F5F5W7"/>
<dbReference type="InterPro" id="IPR016185">
    <property type="entry name" value="PreATP-grasp_dom_sf"/>
</dbReference>
<dbReference type="Pfam" id="PF01820">
    <property type="entry name" value="Dala_Dala_lig_N"/>
    <property type="match status" value="2"/>
</dbReference>
<keyword evidence="7 15" id="KW-0460">Magnesium</keyword>
<dbReference type="EC" id="6.3.2.4" evidence="12"/>
<evidence type="ECO:0000256" key="9">
    <source>
        <dbReference type="ARBA" id="ARBA00022984"/>
    </source>
</evidence>
<keyword evidence="3 12" id="KW-0436">Ligase</keyword>
<gene>
    <name evidence="12" type="primary">ddl</name>
    <name evidence="18" type="ORF">A2228_04070</name>
</gene>
<dbReference type="PROSITE" id="PS00844">
    <property type="entry name" value="DALA_DALA_LIGASE_2"/>
    <property type="match status" value="1"/>
</dbReference>
<dbReference type="InterPro" id="IPR011761">
    <property type="entry name" value="ATP-grasp"/>
</dbReference>
<comment type="similarity">
    <text evidence="2 12">Belongs to the D-alanine--D-alanine ligase family.</text>
</comment>
<keyword evidence="5 14" id="KW-0547">Nucleotide-binding</keyword>
<dbReference type="PROSITE" id="PS50975">
    <property type="entry name" value="ATP_GRASP"/>
    <property type="match status" value="1"/>
</dbReference>
<dbReference type="SUPFAM" id="SSF52440">
    <property type="entry name" value="PreATP-grasp domain"/>
    <property type="match status" value="1"/>
</dbReference>
<dbReference type="InterPro" id="IPR011095">
    <property type="entry name" value="Dala_Dala_lig_C"/>
</dbReference>
<evidence type="ECO:0000259" key="17">
    <source>
        <dbReference type="PROSITE" id="PS50975"/>
    </source>
</evidence>
<evidence type="ECO:0000256" key="11">
    <source>
        <dbReference type="ARBA" id="ARBA00023316"/>
    </source>
</evidence>
<dbReference type="Gene3D" id="3.30.1490.20">
    <property type="entry name" value="ATP-grasp fold, A domain"/>
    <property type="match status" value="1"/>
</dbReference>
<dbReference type="FunFam" id="3.30.470.20:FF:000008">
    <property type="entry name" value="D-alanine--D-alanine ligase"/>
    <property type="match status" value="1"/>
</dbReference>
<feature type="binding site" evidence="14">
    <location>
        <begin position="193"/>
        <end position="201"/>
    </location>
    <ligand>
        <name>ATP</name>
        <dbReference type="ChEBI" id="CHEBI:30616"/>
    </ligand>
</feature>
<reference evidence="18 19" key="1">
    <citation type="journal article" date="2016" name="Nat. Commun.">
        <title>Thousands of microbial genomes shed light on interconnected biogeochemical processes in an aquifer system.</title>
        <authorList>
            <person name="Anantharaman K."/>
            <person name="Brown C.T."/>
            <person name="Hug L.A."/>
            <person name="Sharon I."/>
            <person name="Castelle C.J."/>
            <person name="Probst A.J."/>
            <person name="Thomas B.C."/>
            <person name="Singh A."/>
            <person name="Wilkins M.J."/>
            <person name="Karaoz U."/>
            <person name="Brodie E.L."/>
            <person name="Williams K.H."/>
            <person name="Hubbard S.S."/>
            <person name="Banfield J.F."/>
        </authorList>
    </citation>
    <scope>NUCLEOTIDE SEQUENCE [LARGE SCALE GENOMIC DNA]</scope>
</reference>
<feature type="domain" description="ATP-grasp" evidence="17">
    <location>
        <begin position="111"/>
        <end position="322"/>
    </location>
</feature>
<keyword evidence="11 12" id="KW-0961">Cell wall biogenesis/degradation</keyword>
<evidence type="ECO:0000256" key="14">
    <source>
        <dbReference type="PIRSR" id="PIRSR039102-2"/>
    </source>
</evidence>
<feature type="binding site" evidence="14">
    <location>
        <begin position="163"/>
        <end position="164"/>
    </location>
    <ligand>
        <name>ATP</name>
        <dbReference type="ChEBI" id="CHEBI:30616"/>
    </ligand>
</feature>
<evidence type="ECO:0000256" key="7">
    <source>
        <dbReference type="ARBA" id="ARBA00022842"/>
    </source>
</evidence>
<evidence type="ECO:0000256" key="3">
    <source>
        <dbReference type="ARBA" id="ARBA00022598"/>
    </source>
</evidence>
<dbReference type="Gene3D" id="3.40.50.20">
    <property type="match status" value="1"/>
</dbReference>
<keyword evidence="8 12" id="KW-0133">Cell shape</keyword>
<dbReference type="SUPFAM" id="SSF56059">
    <property type="entry name" value="Glutathione synthetase ATP-binding domain-like"/>
    <property type="match status" value="1"/>
</dbReference>
<dbReference type="NCBIfam" id="NF002378">
    <property type="entry name" value="PRK01372.1"/>
    <property type="match status" value="1"/>
</dbReference>
<sequence>MKTRLVIIQGGTNTEHEISLISAKGILANLNRRKYQVKVLTITQDNRWVDEQGRGVDPFSLPTFADLVFPILHGPYGEDGTIQGLLELLRLPYVGCGVTASAVCMDKVLQKNVCQSYSIPLVPYFWFTRREWDHDQEQVLKSLSQKFPSTNFPLFVKPANQGSSVGITKAHHQTELISGIETALIRDTKVVVEIAVSDVREIECAVLDPNDSPQASVLGEIIPDREFYDYSAKYADSQSQAIIPAQLSKKLTEQIQSVAIKAFRVLDCYGLARLDFLVNGATSEFYLNEVNTMPGFTPISMYPKLWEATGLAYSDLLDRLIELAFARFREKSALNLIH</sequence>
<dbReference type="UniPathway" id="UPA00219"/>
<evidence type="ECO:0000256" key="16">
    <source>
        <dbReference type="PROSITE-ProRule" id="PRU00409"/>
    </source>
</evidence>
<comment type="subcellular location">
    <subcellularLocation>
        <location evidence="12">Cytoplasm</location>
    </subcellularLocation>
</comment>
<dbReference type="GO" id="GO:0071555">
    <property type="term" value="P:cell wall organization"/>
    <property type="evidence" value="ECO:0007669"/>
    <property type="project" value="UniProtKB-KW"/>
</dbReference>
<dbReference type="PIRSF" id="PIRSF039102">
    <property type="entry name" value="Ddl/VanB"/>
    <property type="match status" value="1"/>
</dbReference>
<feature type="binding site" evidence="15">
    <location>
        <position position="289"/>
    </location>
    <ligand>
        <name>Mg(2+)</name>
        <dbReference type="ChEBI" id="CHEBI:18420"/>
        <label>2</label>
    </ligand>
</feature>
<dbReference type="NCBIfam" id="NF002528">
    <property type="entry name" value="PRK01966.1-4"/>
    <property type="match status" value="1"/>
</dbReference>
<comment type="function">
    <text evidence="12">Cell wall formation.</text>
</comment>
<feature type="binding site" evidence="15">
    <location>
        <position position="291"/>
    </location>
    <ligand>
        <name>Mg(2+)</name>
        <dbReference type="ChEBI" id="CHEBI:18420"/>
        <label>2</label>
    </ligand>
</feature>
<evidence type="ECO:0000256" key="4">
    <source>
        <dbReference type="ARBA" id="ARBA00022723"/>
    </source>
</evidence>
<keyword evidence="6 16" id="KW-0067">ATP-binding</keyword>
<evidence type="ECO:0000256" key="1">
    <source>
        <dbReference type="ARBA" id="ARBA00001936"/>
    </source>
</evidence>
<evidence type="ECO:0000256" key="15">
    <source>
        <dbReference type="PIRSR" id="PIRSR039102-3"/>
    </source>
</evidence>
<feature type="active site" evidence="13">
    <location>
        <position position="163"/>
    </location>
</feature>
<dbReference type="NCBIfam" id="TIGR01205">
    <property type="entry name" value="D_ala_D_alaTIGR"/>
    <property type="match status" value="1"/>
</dbReference>
<keyword evidence="4 15" id="KW-0479">Metal-binding</keyword>
<keyword evidence="10 15" id="KW-0464">Manganese</keyword>
<evidence type="ECO:0000313" key="19">
    <source>
        <dbReference type="Proteomes" id="UP000176191"/>
    </source>
</evidence>
<evidence type="ECO:0000256" key="10">
    <source>
        <dbReference type="ARBA" id="ARBA00023211"/>
    </source>
</evidence>
<dbReference type="InterPro" id="IPR013815">
    <property type="entry name" value="ATP_grasp_subdomain_1"/>
</dbReference>
<keyword evidence="9 12" id="KW-0573">Peptidoglycan synthesis</keyword>
<organism evidence="18 19">
    <name type="scientific">Candidatus Collierbacteria bacterium RIFOXYA2_FULL_46_10</name>
    <dbReference type="NCBI Taxonomy" id="1817726"/>
    <lineage>
        <taxon>Bacteria</taxon>
        <taxon>Candidatus Collieribacteriota</taxon>
    </lineage>
</organism>
<feature type="active site" evidence="13">
    <location>
        <position position="300"/>
    </location>
</feature>
<evidence type="ECO:0000256" key="6">
    <source>
        <dbReference type="ARBA" id="ARBA00022840"/>
    </source>
</evidence>
<comment type="caution">
    <text evidence="18">The sequence shown here is derived from an EMBL/GenBank/DDBJ whole genome shotgun (WGS) entry which is preliminary data.</text>
</comment>
<dbReference type="GO" id="GO:0046872">
    <property type="term" value="F:metal ion binding"/>
    <property type="evidence" value="ECO:0007669"/>
    <property type="project" value="UniProtKB-KW"/>
</dbReference>
<dbReference type="GO" id="GO:0008360">
    <property type="term" value="P:regulation of cell shape"/>
    <property type="evidence" value="ECO:0007669"/>
    <property type="project" value="UniProtKB-KW"/>
</dbReference>
<comment type="cofactor">
    <cofactor evidence="1">
        <name>Mn(2+)</name>
        <dbReference type="ChEBI" id="CHEBI:29035"/>
    </cofactor>
</comment>
<comment type="pathway">
    <text evidence="12">Cell wall biogenesis; peptidoglycan biosynthesis.</text>
</comment>
<evidence type="ECO:0000256" key="5">
    <source>
        <dbReference type="ARBA" id="ARBA00022741"/>
    </source>
</evidence>
<evidence type="ECO:0000256" key="2">
    <source>
        <dbReference type="ARBA" id="ARBA00010871"/>
    </source>
</evidence>
<dbReference type="InterPro" id="IPR000291">
    <property type="entry name" value="D-Ala_lig_Van_CS"/>
</dbReference>
<name>A0A1F5F5W7_9BACT</name>
<dbReference type="Proteomes" id="UP000176191">
    <property type="component" value="Unassembled WGS sequence"/>
</dbReference>
<feature type="binding site" evidence="15">
    <location>
        <position position="275"/>
    </location>
    <ligand>
        <name>Mg(2+)</name>
        <dbReference type="ChEBI" id="CHEBI:18420"/>
        <label>1</label>
    </ligand>
</feature>
<evidence type="ECO:0000256" key="8">
    <source>
        <dbReference type="ARBA" id="ARBA00022960"/>
    </source>
</evidence>
<evidence type="ECO:0000256" key="12">
    <source>
        <dbReference type="HAMAP-Rule" id="MF_00047"/>
    </source>
</evidence>
<dbReference type="GO" id="GO:0005524">
    <property type="term" value="F:ATP binding"/>
    <property type="evidence" value="ECO:0007669"/>
    <property type="project" value="UniProtKB-UniRule"/>
</dbReference>
<keyword evidence="12" id="KW-0963">Cytoplasm</keyword>
<dbReference type="Gene3D" id="3.30.470.20">
    <property type="entry name" value="ATP-grasp fold, B domain"/>
    <property type="match status" value="1"/>
</dbReference>
<dbReference type="PROSITE" id="PS00843">
    <property type="entry name" value="DALA_DALA_LIGASE_1"/>
    <property type="match status" value="1"/>
</dbReference>
<feature type="binding site" evidence="15">
    <location>
        <position position="289"/>
    </location>
    <ligand>
        <name>Mg(2+)</name>
        <dbReference type="ChEBI" id="CHEBI:18420"/>
        <label>1</label>
    </ligand>
</feature>
<dbReference type="Pfam" id="PF07478">
    <property type="entry name" value="Dala_Dala_lig_C"/>
    <property type="match status" value="1"/>
</dbReference>
<dbReference type="HAMAP" id="MF_00047">
    <property type="entry name" value="Dala_Dala_lig"/>
    <property type="match status" value="1"/>
</dbReference>
<feature type="binding site" evidence="14">
    <location>
        <position position="107"/>
    </location>
    <ligand>
        <name>ATP</name>
        <dbReference type="ChEBI" id="CHEBI:30616"/>
    </ligand>
</feature>
<dbReference type="GO" id="GO:0009252">
    <property type="term" value="P:peptidoglycan biosynthetic process"/>
    <property type="evidence" value="ECO:0007669"/>
    <property type="project" value="UniProtKB-UniRule"/>
</dbReference>
<evidence type="ECO:0000313" key="18">
    <source>
        <dbReference type="EMBL" id="OGD75047.1"/>
    </source>
</evidence>
<dbReference type="InterPro" id="IPR011127">
    <property type="entry name" value="Dala_Dala_lig_N"/>
</dbReference>
<evidence type="ECO:0000256" key="13">
    <source>
        <dbReference type="PIRSR" id="PIRSR039102-1"/>
    </source>
</evidence>
<feature type="binding site" evidence="14">
    <location>
        <begin position="155"/>
        <end position="157"/>
    </location>
    <ligand>
        <name>ATP</name>
        <dbReference type="ChEBI" id="CHEBI:30616"/>
    </ligand>
</feature>
<dbReference type="PANTHER" id="PTHR23132">
    <property type="entry name" value="D-ALANINE--D-ALANINE LIGASE"/>
    <property type="match status" value="1"/>
</dbReference>
<feature type="binding site" evidence="14">
    <location>
        <begin position="288"/>
        <end position="289"/>
    </location>
    <ligand>
        <name>ATP</name>
        <dbReference type="ChEBI" id="CHEBI:30616"/>
    </ligand>
</feature>
<dbReference type="GO" id="GO:0008716">
    <property type="term" value="F:D-alanine-D-alanine ligase activity"/>
    <property type="evidence" value="ECO:0007669"/>
    <property type="project" value="UniProtKB-UniRule"/>
</dbReference>
<accession>A0A1F5F5W7</accession>
<proteinExistence type="inferred from homology"/>
<dbReference type="PANTHER" id="PTHR23132:SF25">
    <property type="entry name" value="D-ALANINE--D-ALANINE LIGASE A"/>
    <property type="match status" value="1"/>
</dbReference>
<dbReference type="GO" id="GO:0005829">
    <property type="term" value="C:cytosol"/>
    <property type="evidence" value="ECO:0007669"/>
    <property type="project" value="TreeGrafter"/>
</dbReference>
<comment type="cofactor">
    <cofactor evidence="15">
        <name>Mg(2+)</name>
        <dbReference type="ChEBI" id="CHEBI:18420"/>
    </cofactor>
    <cofactor evidence="15">
        <name>Mn(2+)</name>
        <dbReference type="ChEBI" id="CHEBI:29035"/>
    </cofactor>
    <text evidence="15">Binds 2 magnesium or manganese ions per subunit.</text>
</comment>
<protein>
    <recommendedName>
        <fullName evidence="12">D-alanine--D-alanine ligase</fullName>
        <ecNumber evidence="12">6.3.2.4</ecNumber>
    </recommendedName>
    <alternativeName>
        <fullName evidence="12">D-Ala-D-Ala ligase</fullName>
    </alternativeName>
    <alternativeName>
        <fullName evidence="12">D-alanylalanine synthetase</fullName>
    </alternativeName>
</protein>
<dbReference type="EMBL" id="MFAK01000017">
    <property type="protein sequence ID" value="OGD75047.1"/>
    <property type="molecule type" value="Genomic_DNA"/>
</dbReference>